<dbReference type="SUPFAM" id="SSF47413">
    <property type="entry name" value="lambda repressor-like DNA-binding domains"/>
    <property type="match status" value="1"/>
</dbReference>
<dbReference type="Gene3D" id="1.10.260.40">
    <property type="entry name" value="lambda repressor-like DNA-binding domains"/>
    <property type="match status" value="1"/>
</dbReference>
<dbReference type="EMBL" id="JAAEDI010000018">
    <property type="protein sequence ID" value="MBR0651368.1"/>
    <property type="molecule type" value="Genomic_DNA"/>
</dbReference>
<proteinExistence type="predicted"/>
<comment type="caution">
    <text evidence="2">The sequence shown here is derived from an EMBL/GenBank/DDBJ whole genome shotgun (WGS) entry which is preliminary data.</text>
</comment>
<evidence type="ECO:0000313" key="3">
    <source>
        <dbReference type="Proteomes" id="UP000698752"/>
    </source>
</evidence>
<protein>
    <submittedName>
        <fullName evidence="2">Helix-turn-helix domain-containing protein</fullName>
    </submittedName>
</protein>
<gene>
    <name evidence="2" type="ORF">GXW78_16970</name>
</gene>
<evidence type="ECO:0000313" key="2">
    <source>
        <dbReference type="EMBL" id="MBR0651368.1"/>
    </source>
</evidence>
<dbReference type="Proteomes" id="UP000698752">
    <property type="component" value="Unassembled WGS sequence"/>
</dbReference>
<reference evidence="3" key="1">
    <citation type="journal article" date="2021" name="Syst. Appl. Microbiol.">
        <title>Roseomonas hellenica sp. nov., isolated from roots of wild-growing Alkanna tinctoria.</title>
        <authorList>
            <person name="Rat A."/>
            <person name="Naranjo H.D."/>
            <person name="Lebbe L."/>
            <person name="Cnockaert M."/>
            <person name="Krigas N."/>
            <person name="Grigoriadou K."/>
            <person name="Maloupa E."/>
            <person name="Willems A."/>
        </authorList>
    </citation>
    <scope>NUCLEOTIDE SEQUENCE [LARGE SCALE GENOMIC DNA]</scope>
    <source>
        <strain evidence="3">LMG 31159</strain>
    </source>
</reference>
<accession>A0ABS5EK40</accession>
<sequence length="116" mass="12172">MVTNPSASRNEQVAEACSADAMSVQDLMKALGGGVAVSEACAVSPQAVSNWIAEGRIPARHHPAVWRLAQAHGVNWRPPGYEGLRLVPMDGPHSVDGTVKVSPAAREKVVKSDHAA</sequence>
<dbReference type="RefSeq" id="WP_211870037.1">
    <property type="nucleotide sequence ID" value="NZ_JAAEDI010000018.1"/>
</dbReference>
<dbReference type="NCBIfam" id="NF046037">
    <property type="entry name" value="carphisopro"/>
    <property type="match status" value="1"/>
</dbReference>
<dbReference type="InterPro" id="IPR059216">
    <property type="entry name" value="LeuA_carph_isopro_dom"/>
</dbReference>
<keyword evidence="3" id="KW-1185">Reference proteome</keyword>
<feature type="compositionally biased region" description="Basic and acidic residues" evidence="1">
    <location>
        <begin position="105"/>
        <end position="116"/>
    </location>
</feature>
<dbReference type="InterPro" id="IPR010982">
    <property type="entry name" value="Lambda_DNA-bd_dom_sf"/>
</dbReference>
<name>A0ABS5EK40_9PROT</name>
<organism evidence="2 3">
    <name type="scientific">Neoroseomonas terrae</name>
    <dbReference type="NCBI Taxonomy" id="424799"/>
    <lineage>
        <taxon>Bacteria</taxon>
        <taxon>Pseudomonadati</taxon>
        <taxon>Pseudomonadota</taxon>
        <taxon>Alphaproteobacteria</taxon>
        <taxon>Acetobacterales</taxon>
        <taxon>Acetobacteraceae</taxon>
        <taxon>Neoroseomonas</taxon>
    </lineage>
</organism>
<evidence type="ECO:0000256" key="1">
    <source>
        <dbReference type="SAM" id="MobiDB-lite"/>
    </source>
</evidence>
<feature type="region of interest" description="Disordered" evidence="1">
    <location>
        <begin position="97"/>
        <end position="116"/>
    </location>
</feature>